<dbReference type="PROSITE" id="PS50126">
    <property type="entry name" value="S1"/>
    <property type="match status" value="6"/>
</dbReference>
<gene>
    <name evidence="5" type="ORF">F5R70_04810</name>
</gene>
<feature type="domain" description="S1 motif" evidence="4">
    <location>
        <begin position="287"/>
        <end position="357"/>
    </location>
</feature>
<organism evidence="5 6">
    <name type="scientific">Campylobacter lari</name>
    <dbReference type="NCBI Taxonomy" id="201"/>
    <lineage>
        <taxon>Bacteria</taxon>
        <taxon>Pseudomonadati</taxon>
        <taxon>Campylobacterota</taxon>
        <taxon>Epsilonproteobacteria</taxon>
        <taxon>Campylobacterales</taxon>
        <taxon>Campylobacteraceae</taxon>
        <taxon>Campylobacter</taxon>
    </lineage>
</organism>
<dbReference type="NCBIfam" id="NF004956">
    <property type="entry name" value="PRK06299.1-6"/>
    <property type="match status" value="1"/>
</dbReference>
<protein>
    <submittedName>
        <fullName evidence="5">30S ribosomal protein S1</fullName>
    </submittedName>
</protein>
<evidence type="ECO:0000256" key="1">
    <source>
        <dbReference type="ARBA" id="ARBA00006767"/>
    </source>
</evidence>
<dbReference type="Pfam" id="PF00575">
    <property type="entry name" value="S1"/>
    <property type="match status" value="5"/>
</dbReference>
<proteinExistence type="inferred from homology"/>
<dbReference type="GO" id="GO:0003729">
    <property type="term" value="F:mRNA binding"/>
    <property type="evidence" value="ECO:0007669"/>
    <property type="project" value="TreeGrafter"/>
</dbReference>
<evidence type="ECO:0000313" key="5">
    <source>
        <dbReference type="EMBL" id="ECW8954753.1"/>
    </source>
</evidence>
<dbReference type="PANTHER" id="PTHR10724">
    <property type="entry name" value="30S RIBOSOMAL PROTEIN S1"/>
    <property type="match status" value="1"/>
</dbReference>
<dbReference type="EMBL" id="AAKYAN010000008">
    <property type="protein sequence ID" value="ECW8954753.1"/>
    <property type="molecule type" value="Genomic_DNA"/>
</dbReference>
<dbReference type="InterPro" id="IPR050437">
    <property type="entry name" value="Ribos_protein_bS1-like"/>
</dbReference>
<dbReference type="GO" id="GO:0022627">
    <property type="term" value="C:cytosolic small ribosomal subunit"/>
    <property type="evidence" value="ECO:0007669"/>
    <property type="project" value="TreeGrafter"/>
</dbReference>
<feature type="domain" description="S1 motif" evidence="4">
    <location>
        <begin position="374"/>
        <end position="442"/>
    </location>
</feature>
<feature type="domain" description="S1 motif" evidence="4">
    <location>
        <begin position="34"/>
        <end position="98"/>
    </location>
</feature>
<dbReference type="GO" id="GO:0006412">
    <property type="term" value="P:translation"/>
    <property type="evidence" value="ECO:0007669"/>
    <property type="project" value="TreeGrafter"/>
</dbReference>
<dbReference type="InterPro" id="IPR003029">
    <property type="entry name" value="S1_domain"/>
</dbReference>
<evidence type="ECO:0000256" key="3">
    <source>
        <dbReference type="ARBA" id="ARBA00023274"/>
    </source>
</evidence>
<dbReference type="PANTHER" id="PTHR10724:SF7">
    <property type="entry name" value="SMALL RIBOSOMAL SUBUNIT PROTEIN BS1C"/>
    <property type="match status" value="1"/>
</dbReference>
<comment type="similarity">
    <text evidence="1">Belongs to the bacterial ribosomal protein bS1 family.</text>
</comment>
<feature type="domain" description="S1 motif" evidence="4">
    <location>
        <begin position="107"/>
        <end position="181"/>
    </location>
</feature>
<dbReference type="RefSeq" id="WP_087685382.1">
    <property type="nucleotide sequence ID" value="NZ_CP177183.1"/>
</dbReference>
<feature type="domain" description="S1 motif" evidence="4">
    <location>
        <begin position="459"/>
        <end position="524"/>
    </location>
</feature>
<reference evidence="5 6" key="1">
    <citation type="submission" date="2019-09" db="EMBL/GenBank/DDBJ databases">
        <authorList>
            <consortium name="PulseNet: The National Subtyping Network for Foodborne Disease Surveillance"/>
            <person name="Tarr C.L."/>
            <person name="Trees E."/>
            <person name="Katz L.S."/>
            <person name="Carleton-Romer H.A."/>
            <person name="Stroika S."/>
            <person name="Kucerova Z."/>
            <person name="Roache K.F."/>
            <person name="Sabol A.L."/>
            <person name="Besser J."/>
            <person name="Gerner-Smidt P."/>
        </authorList>
    </citation>
    <scope>NUCLEOTIDE SEQUENCE [LARGE SCALE GENOMIC DNA]</scope>
    <source>
        <strain evidence="5 6">PNUSAC011760</strain>
    </source>
</reference>
<dbReference type="SMART" id="SM00316">
    <property type="entry name" value="S1"/>
    <property type="match status" value="6"/>
</dbReference>
<evidence type="ECO:0000256" key="2">
    <source>
        <dbReference type="ARBA" id="ARBA00022980"/>
    </source>
</evidence>
<sequence length="555" mass="62607">MSEVNKKVQNRLEDIIIEEDFEQMLEESFKSDEEATTQGIIVAIKGDEVFVNVGQKSEGILAIEEIQNDKGEFIFKEGDTLEVAIVGSRGGRSLLSHKKALRKQKVKEFIDNYKDDESIFDVKIIGKNRGGFVAVDENGVEFFLPKSQSSFKDSNNIINKTFKVKIIKIDKEAQSIVVSRKKIVDEERKKRKEIISNVLNQEEIIEGIVKKITTYGMFVDVGGVDGLVHYSEISYKGPVNPSSLYNEGDKVPVKVIKYDKDKKHLSLSIKLAMPDPWDEIKDGLEVGDTIKVTVSNIEPYGAFVDLGNDIEGFLHISEISWDKNAKNPKDYISEGQELDVEVIEINAKERRLRVSLKNLLAKPFDEFLKSHKVGDVVKGSVTSVTNFGAFVKIANLEGLLHNEDASWNRNDKCKDMYKVGDVIEVKIIKLDKENQKISLSTKELQKSPVQVYAQKHQVNDIISGKIRDIKDFGVFVELEEGVDALIHKEDLGNIDFSSLKVGDTIEALIVFIDEKKNRIRLSVKSLARMKEREALNEINDNDKVTLGDIIKDQLS</sequence>
<evidence type="ECO:0000259" key="4">
    <source>
        <dbReference type="PROSITE" id="PS50126"/>
    </source>
</evidence>
<keyword evidence="2 5" id="KW-0689">Ribosomal protein</keyword>
<dbReference type="InterPro" id="IPR012340">
    <property type="entry name" value="NA-bd_OB-fold"/>
</dbReference>
<dbReference type="GO" id="GO:0003735">
    <property type="term" value="F:structural constituent of ribosome"/>
    <property type="evidence" value="ECO:0007669"/>
    <property type="project" value="TreeGrafter"/>
</dbReference>
<accession>A0A698FT01</accession>
<dbReference type="InterPro" id="IPR035104">
    <property type="entry name" value="Ribosomal_protein_S1-like"/>
</dbReference>
<evidence type="ECO:0000313" key="6">
    <source>
        <dbReference type="Proteomes" id="UP000440714"/>
    </source>
</evidence>
<dbReference type="Gene3D" id="2.40.50.140">
    <property type="entry name" value="Nucleic acid-binding proteins"/>
    <property type="match status" value="5"/>
</dbReference>
<feature type="domain" description="S1 motif" evidence="4">
    <location>
        <begin position="202"/>
        <end position="270"/>
    </location>
</feature>
<dbReference type="Proteomes" id="UP000440714">
    <property type="component" value="Unassembled WGS sequence"/>
</dbReference>
<dbReference type="CDD" id="cd04465">
    <property type="entry name" value="S1_RPS1_repeat_ec2_hs2"/>
    <property type="match status" value="1"/>
</dbReference>
<name>A0A698FT01_CAMLA</name>
<dbReference type="SUPFAM" id="SSF50249">
    <property type="entry name" value="Nucleic acid-binding proteins"/>
    <property type="match status" value="6"/>
</dbReference>
<dbReference type="AlphaFoldDB" id="A0A698FT01"/>
<comment type="caution">
    <text evidence="5">The sequence shown here is derived from an EMBL/GenBank/DDBJ whole genome shotgun (WGS) entry which is preliminary data.</text>
</comment>
<keyword evidence="3" id="KW-0687">Ribonucleoprotein</keyword>
<dbReference type="PRINTS" id="PR00681">
    <property type="entry name" value="RIBOSOMALS1"/>
</dbReference>